<organism evidence="1 2">
    <name type="scientific">Neorhizobium huautlense</name>
    <dbReference type="NCBI Taxonomy" id="67774"/>
    <lineage>
        <taxon>Bacteria</taxon>
        <taxon>Pseudomonadati</taxon>
        <taxon>Pseudomonadota</taxon>
        <taxon>Alphaproteobacteria</taxon>
        <taxon>Hyphomicrobiales</taxon>
        <taxon>Rhizobiaceae</taxon>
        <taxon>Rhizobium/Agrobacterium group</taxon>
        <taxon>Neorhizobium</taxon>
    </lineage>
</organism>
<dbReference type="EMBL" id="JAUSRF010000009">
    <property type="protein sequence ID" value="MDP9838342.1"/>
    <property type="molecule type" value="Genomic_DNA"/>
</dbReference>
<sequence>MSAKLGPYVQMVKLAREMALRYEKDRNLSLQPLISHYLDEVEVNIASDAFDHQGFMENIRDDLRPEAQAAGDCRRTAFLQAATDALDARVERHAAEG</sequence>
<accession>A0ABT9PV56</accession>
<protein>
    <submittedName>
        <fullName evidence="1">Uncharacterized protein</fullName>
    </submittedName>
</protein>
<comment type="caution">
    <text evidence="1">The sequence shown here is derived from an EMBL/GenBank/DDBJ whole genome shotgun (WGS) entry which is preliminary data.</text>
</comment>
<evidence type="ECO:0000313" key="2">
    <source>
        <dbReference type="Proteomes" id="UP001241472"/>
    </source>
</evidence>
<dbReference type="Proteomes" id="UP001241472">
    <property type="component" value="Unassembled WGS sequence"/>
</dbReference>
<reference evidence="1 2" key="1">
    <citation type="submission" date="2023-07" db="EMBL/GenBank/DDBJ databases">
        <title>Sorghum-associated microbial communities from plants grown in Nebraska, USA.</title>
        <authorList>
            <person name="Schachtman D."/>
        </authorList>
    </citation>
    <scope>NUCLEOTIDE SEQUENCE [LARGE SCALE GENOMIC DNA]</scope>
    <source>
        <strain evidence="1 2">DS1307</strain>
    </source>
</reference>
<name>A0ABT9PV56_9HYPH</name>
<proteinExistence type="predicted"/>
<evidence type="ECO:0000313" key="1">
    <source>
        <dbReference type="EMBL" id="MDP9838342.1"/>
    </source>
</evidence>
<keyword evidence="2" id="KW-1185">Reference proteome</keyword>
<dbReference type="RefSeq" id="WP_306836134.1">
    <property type="nucleotide sequence ID" value="NZ_JAUSRF010000009.1"/>
</dbReference>
<gene>
    <name evidence="1" type="ORF">J2T09_003109</name>
</gene>